<feature type="compositionally biased region" description="Basic and acidic residues" evidence="1">
    <location>
        <begin position="54"/>
        <end position="70"/>
    </location>
</feature>
<protein>
    <submittedName>
        <fullName evidence="2">Uncharacterized protein</fullName>
    </submittedName>
</protein>
<dbReference type="RefSeq" id="WP_152260542.1">
    <property type="nucleotide sequence ID" value="NZ_CP045143.1"/>
</dbReference>
<proteinExistence type="predicted"/>
<dbReference type="AlphaFoldDB" id="A0A5P8M473"/>
<dbReference type="Proteomes" id="UP000326779">
    <property type="component" value="Chromosome"/>
</dbReference>
<gene>
    <name evidence="2" type="ORF">D1010_06700</name>
</gene>
<organism evidence="2 3">
    <name type="scientific">Schleiferilactobacillus harbinensis</name>
    <dbReference type="NCBI Taxonomy" id="304207"/>
    <lineage>
        <taxon>Bacteria</taxon>
        <taxon>Bacillati</taxon>
        <taxon>Bacillota</taxon>
        <taxon>Bacilli</taxon>
        <taxon>Lactobacillales</taxon>
        <taxon>Lactobacillaceae</taxon>
        <taxon>Schleiferilactobacillus</taxon>
    </lineage>
</organism>
<dbReference type="EMBL" id="CP045143">
    <property type="protein sequence ID" value="QFR23117.1"/>
    <property type="molecule type" value="Genomic_DNA"/>
</dbReference>
<name>A0A5P8M473_9LACO</name>
<dbReference type="KEGG" id="lhb:D1010_06700"/>
<reference evidence="2 3" key="1">
    <citation type="submission" date="2019-10" db="EMBL/GenBank/DDBJ databases">
        <title>The completed genome of Lactobacillus harbinensis M1.</title>
        <authorList>
            <person name="Zheng Y."/>
        </authorList>
    </citation>
    <scope>NUCLEOTIDE SEQUENCE [LARGE SCALE GENOMIC DNA]</scope>
    <source>
        <strain evidence="2 3">M1</strain>
    </source>
</reference>
<evidence type="ECO:0000256" key="1">
    <source>
        <dbReference type="SAM" id="MobiDB-lite"/>
    </source>
</evidence>
<accession>A0A5P8M473</accession>
<feature type="region of interest" description="Disordered" evidence="1">
    <location>
        <begin position="54"/>
        <end position="76"/>
    </location>
</feature>
<evidence type="ECO:0000313" key="3">
    <source>
        <dbReference type="Proteomes" id="UP000326779"/>
    </source>
</evidence>
<evidence type="ECO:0000313" key="2">
    <source>
        <dbReference type="EMBL" id="QFR23117.1"/>
    </source>
</evidence>
<sequence>MDIDKLLTGLSEVPGDRPLAHLGDTVSQQAQTIALQAAKLERLEGFIRMLAEKHPEILPKKEGETNDKGTKRTPGK</sequence>